<sequence>MRTISSQTIEFGSTEISRVTVFPDRAEIRRKIQLKIEPGINEITINNISGKILEDSIRISGTGMAVIHEIEITWKSVSAKVGPEEIINSTSKEQEKSTLVVDRSTLDGFKELLQFYGQQGIEFGEQDQVLTIEEEECKEKLKEARENLNKLLKEERIRIIKVFLETEKAHEVDLLLSYQVEQAKWRPTYDIRVDSMGEDGSKMNVSYFGRVTQESGEEWANCELVLSTAIPSFGGSLPKLKTLDVSLREKRPVYDDREMYSAPRPQWRSIQPQGSRTALRSNADDPMIDDDEWMPEMAQITATVKEQTLASEFTIARLVTIPSNNGEHKVTIGVAQLVPNLFRECIPMKNFNVFLTASTTNNSSLAFLPGEAAIFFDGNFINKIQLKSVSPGEHFSTSLGIDPSIKVQLMPSHNRQGETGIISKWNTTVKKQKYVVKNNRKEAVMITIYEQIPRSSNERVVVKLLAPDSKTALVTIRSDGIVTMPTVYYVEIACPITVDTFPFDVQACQIPILSFLYTPDDVLTNGTVSPAALSLDGVDFKLVGMFWSPNIRKEQLTKLSIGLTSLVSMTVLLDLLSTAIPKTRVFPLLGIYVVVCVGIISAACVVIVMFALQNPRKKNDWELKKEAHERAMEGYREKFCRFFKEHCTGRHVFFQLCFQGINLAGFIVFLSFWK</sequence>
<dbReference type="InterPro" id="IPR037291">
    <property type="entry name" value="DUF4139"/>
</dbReference>
<name>A0AAF3FIS6_9BILA</name>
<dbReference type="PROSITE" id="PS00236">
    <property type="entry name" value="NEUROTR_ION_CHANNEL"/>
    <property type="match status" value="1"/>
</dbReference>
<dbReference type="Gene3D" id="1.20.58.390">
    <property type="entry name" value="Neurotransmitter-gated ion-channel transmembrane domain"/>
    <property type="match status" value="1"/>
</dbReference>
<evidence type="ECO:0000256" key="3">
    <source>
        <dbReference type="SAM" id="Phobius"/>
    </source>
</evidence>
<comment type="subcellular location">
    <subcellularLocation>
        <location evidence="1">Membrane</location>
        <topology evidence="1">Multi-pass membrane protein</topology>
    </subcellularLocation>
</comment>
<dbReference type="Pfam" id="PF13598">
    <property type="entry name" value="DUF4139"/>
    <property type="match status" value="1"/>
</dbReference>
<dbReference type="GO" id="GO:0016020">
    <property type="term" value="C:membrane"/>
    <property type="evidence" value="ECO:0007669"/>
    <property type="project" value="UniProtKB-SubCell"/>
</dbReference>
<dbReference type="WBParaSite" id="MBELARI_LOCUS6932">
    <property type="protein sequence ID" value="MBELARI_LOCUS6932"/>
    <property type="gene ID" value="MBELARI_LOCUS6932"/>
</dbReference>
<evidence type="ECO:0000313" key="7">
    <source>
        <dbReference type="WBParaSite" id="MBELARI_LOCUS6932"/>
    </source>
</evidence>
<dbReference type="AlphaFoldDB" id="A0AAF3FIS6"/>
<evidence type="ECO:0000313" key="6">
    <source>
        <dbReference type="Proteomes" id="UP000887575"/>
    </source>
</evidence>
<dbReference type="InterPro" id="IPR036719">
    <property type="entry name" value="Neuro-gated_channel_TM_sf"/>
</dbReference>
<keyword evidence="6" id="KW-1185">Reference proteome</keyword>
<feature type="transmembrane region" description="Helical" evidence="3">
    <location>
        <begin position="589"/>
        <end position="612"/>
    </location>
</feature>
<evidence type="ECO:0000256" key="2">
    <source>
        <dbReference type="ARBA" id="ARBA00023136"/>
    </source>
</evidence>
<evidence type="ECO:0000259" key="4">
    <source>
        <dbReference type="Pfam" id="PF13598"/>
    </source>
</evidence>
<dbReference type="PANTHER" id="PTHR31005">
    <property type="entry name" value="DUF4139 DOMAIN-CONTAINING PROTEIN"/>
    <property type="match status" value="1"/>
</dbReference>
<dbReference type="InterPro" id="IPR025554">
    <property type="entry name" value="DUF4140"/>
</dbReference>
<dbReference type="SUPFAM" id="SSF90112">
    <property type="entry name" value="Neurotransmitter-gated ion-channel transmembrane pore"/>
    <property type="match status" value="1"/>
</dbReference>
<dbReference type="Proteomes" id="UP000887575">
    <property type="component" value="Unassembled WGS sequence"/>
</dbReference>
<dbReference type="Pfam" id="PF13600">
    <property type="entry name" value="DUF4140"/>
    <property type="match status" value="1"/>
</dbReference>
<dbReference type="NCBIfam" id="TIGR02231">
    <property type="entry name" value="mucoidy inhibitor MuiA family protein"/>
    <property type="match status" value="1"/>
</dbReference>
<dbReference type="InterPro" id="IPR011935">
    <property type="entry name" value="CHP02231"/>
</dbReference>
<dbReference type="PANTHER" id="PTHR31005:SF8">
    <property type="entry name" value="DUF4139 DOMAIN-CONTAINING PROTEIN"/>
    <property type="match status" value="1"/>
</dbReference>
<evidence type="ECO:0000256" key="1">
    <source>
        <dbReference type="ARBA" id="ARBA00004141"/>
    </source>
</evidence>
<proteinExistence type="predicted"/>
<evidence type="ECO:0000259" key="5">
    <source>
        <dbReference type="Pfam" id="PF13600"/>
    </source>
</evidence>
<dbReference type="InterPro" id="IPR018000">
    <property type="entry name" value="Neurotransmitter_ion_chnl_CS"/>
</dbReference>
<dbReference type="InterPro" id="IPR038050">
    <property type="entry name" value="Neuro_actylchol_rec"/>
</dbReference>
<accession>A0AAF3FIS6</accession>
<reference evidence="7" key="1">
    <citation type="submission" date="2024-02" db="UniProtKB">
        <authorList>
            <consortium name="WormBaseParasite"/>
        </authorList>
    </citation>
    <scope>IDENTIFICATION</scope>
</reference>
<dbReference type="Gene3D" id="2.70.170.10">
    <property type="entry name" value="Neurotransmitter-gated ion-channel ligand-binding domain"/>
    <property type="match status" value="1"/>
</dbReference>
<organism evidence="6 7">
    <name type="scientific">Mesorhabditis belari</name>
    <dbReference type="NCBI Taxonomy" id="2138241"/>
    <lineage>
        <taxon>Eukaryota</taxon>
        <taxon>Metazoa</taxon>
        <taxon>Ecdysozoa</taxon>
        <taxon>Nematoda</taxon>
        <taxon>Chromadorea</taxon>
        <taxon>Rhabditida</taxon>
        <taxon>Rhabditina</taxon>
        <taxon>Rhabditomorpha</taxon>
        <taxon>Rhabditoidea</taxon>
        <taxon>Rhabditidae</taxon>
        <taxon>Mesorhabditinae</taxon>
        <taxon>Mesorhabditis</taxon>
    </lineage>
</organism>
<feature type="transmembrane region" description="Helical" evidence="3">
    <location>
        <begin position="559"/>
        <end position="577"/>
    </location>
</feature>
<protein>
    <recommendedName>
        <fullName evidence="8">DUF4139 domain-containing protein</fullName>
    </recommendedName>
</protein>
<dbReference type="InterPro" id="IPR036734">
    <property type="entry name" value="Neur_chan_lig-bd_sf"/>
</dbReference>
<dbReference type="SUPFAM" id="SSF63712">
    <property type="entry name" value="Nicotinic receptor ligand binding domain-like"/>
    <property type="match status" value="1"/>
</dbReference>
<feature type="domain" description="DUF4139" evidence="4">
    <location>
        <begin position="175"/>
        <end position="471"/>
    </location>
</feature>
<feature type="domain" description="DUF4140" evidence="5">
    <location>
        <begin position="19"/>
        <end position="95"/>
    </location>
</feature>
<feature type="transmembrane region" description="Helical" evidence="3">
    <location>
        <begin position="652"/>
        <end position="673"/>
    </location>
</feature>
<evidence type="ECO:0008006" key="8">
    <source>
        <dbReference type="Google" id="ProtNLM"/>
    </source>
</evidence>
<keyword evidence="3" id="KW-0812">Transmembrane</keyword>
<dbReference type="GO" id="GO:0005230">
    <property type="term" value="F:extracellular ligand-gated monoatomic ion channel activity"/>
    <property type="evidence" value="ECO:0007669"/>
    <property type="project" value="InterPro"/>
</dbReference>
<keyword evidence="3" id="KW-1133">Transmembrane helix</keyword>
<keyword evidence="2 3" id="KW-0472">Membrane</keyword>